<feature type="region of interest" description="Disordered" evidence="1">
    <location>
        <begin position="1"/>
        <end position="34"/>
    </location>
</feature>
<dbReference type="InParanoid" id="A7TLV4"/>
<feature type="domain" description="DUF3533" evidence="3">
    <location>
        <begin position="77"/>
        <end position="458"/>
    </location>
</feature>
<feature type="transmembrane region" description="Helical" evidence="2">
    <location>
        <begin position="319"/>
        <end position="338"/>
    </location>
</feature>
<dbReference type="HOGENOM" id="CLU_020178_0_2_1"/>
<keyword evidence="5" id="KW-1185">Reference proteome</keyword>
<proteinExistence type="predicted"/>
<evidence type="ECO:0000313" key="5">
    <source>
        <dbReference type="Proteomes" id="UP000000267"/>
    </source>
</evidence>
<evidence type="ECO:0000259" key="3">
    <source>
        <dbReference type="Pfam" id="PF12051"/>
    </source>
</evidence>
<dbReference type="PANTHER" id="PTHR34814:SF1">
    <property type="entry name" value="NITROSOGUANIDINE RESISTANCE PROTEIN SNG1"/>
    <property type="match status" value="1"/>
</dbReference>
<feature type="compositionally biased region" description="Low complexity" evidence="1">
    <location>
        <begin position="10"/>
        <end position="32"/>
    </location>
</feature>
<dbReference type="PANTHER" id="PTHR34814">
    <property type="entry name" value="NITROSOGUANIDINE RESISTANCE PROTEIN SNG1"/>
    <property type="match status" value="1"/>
</dbReference>
<dbReference type="OrthoDB" id="2140105at2759"/>
<dbReference type="KEGG" id="vpo:Kpol_526p49"/>
<sequence>MDLNITSSLTSSSDVTNASTASTTANDNDNSNKGIEFDQNNDYIDKEQQYIVPPKFNFWNQQVFNLRFQISKQFLINLLILAVYCFGVISIYWGASYDRNRYIKKVNILAVLQDEGGSSNISQLAYDIVQDKNNDIKGTWKFFNQSSFMDEYGLNDTTLINDKIFKLVHNQNYWFAINIKENATKDLEFSLSNTSGQVEFNTTDYFEVGYESGRDPSNLKSSILPIAHKFESIYRSQYLSKTLPGILSSTNETIQNDKLISASNVRYNYIDWRPFVNPVVLSPLQVGSVFSIILTVIQFGLWGPIYLQASKILNFTNFSVFRIIISMTTLFFLSLFYCTVSAMFQVDFTLAFGNAGFMVYWMSTWLVMMAVGGANENMMSLINTYFPQYLPIWFLTWIIINVAPTFFPLALNNNFYRYGYAFPTFNGVAIYKVIFFDLSKNSMGRNYGILGAWCVLNYTLMPIFIKIIALKNKQKLS</sequence>
<keyword evidence="2" id="KW-0812">Transmembrane</keyword>
<evidence type="ECO:0000313" key="4">
    <source>
        <dbReference type="EMBL" id="EDO16796.1"/>
    </source>
</evidence>
<dbReference type="GeneID" id="5544955"/>
<dbReference type="PhylomeDB" id="A7TLV4"/>
<gene>
    <name evidence="4" type="ORF">Kpol_526p49</name>
</gene>
<dbReference type="EMBL" id="DS480417">
    <property type="protein sequence ID" value="EDO16796.1"/>
    <property type="molecule type" value="Genomic_DNA"/>
</dbReference>
<dbReference type="InterPro" id="IPR053001">
    <property type="entry name" value="MNNG_permease-like"/>
</dbReference>
<evidence type="ECO:0000256" key="2">
    <source>
        <dbReference type="SAM" id="Phobius"/>
    </source>
</evidence>
<dbReference type="Proteomes" id="UP000000267">
    <property type="component" value="Unassembled WGS sequence"/>
</dbReference>
<dbReference type="InterPro" id="IPR022703">
    <property type="entry name" value="DUF3533"/>
</dbReference>
<reference evidence="4 5" key="1">
    <citation type="journal article" date="2007" name="Proc. Natl. Acad. Sci. U.S.A.">
        <title>Independent sorting-out of thousands of duplicated gene pairs in two yeast species descended from a whole-genome duplication.</title>
        <authorList>
            <person name="Scannell D.R."/>
            <person name="Frank A.C."/>
            <person name="Conant G.C."/>
            <person name="Byrne K.P."/>
            <person name="Woolfit M."/>
            <person name="Wolfe K.H."/>
        </authorList>
    </citation>
    <scope>NUCLEOTIDE SEQUENCE [LARGE SCALE GENOMIC DNA]</scope>
    <source>
        <strain evidence="5">ATCC 22028 / DSM 70294 / BCRC 21397 / CBS 2163 / NBRC 10782 / NRRL Y-8283 / UCD 57-17</strain>
    </source>
</reference>
<feature type="transmembrane region" description="Helical" evidence="2">
    <location>
        <begin position="350"/>
        <end position="372"/>
    </location>
</feature>
<feature type="transmembrane region" description="Helical" evidence="2">
    <location>
        <begin position="275"/>
        <end position="299"/>
    </location>
</feature>
<dbReference type="GO" id="GO:0016020">
    <property type="term" value="C:membrane"/>
    <property type="evidence" value="ECO:0007669"/>
    <property type="project" value="TreeGrafter"/>
</dbReference>
<feature type="transmembrane region" description="Helical" evidence="2">
    <location>
        <begin position="74"/>
        <end position="95"/>
    </location>
</feature>
<name>A7TLV4_VANPO</name>
<feature type="transmembrane region" description="Helical" evidence="2">
    <location>
        <begin position="392"/>
        <end position="411"/>
    </location>
</feature>
<feature type="transmembrane region" description="Helical" evidence="2">
    <location>
        <begin position="447"/>
        <end position="469"/>
    </location>
</feature>
<keyword evidence="2" id="KW-0472">Membrane</keyword>
<dbReference type="OMA" id="RDYNAVN"/>
<dbReference type="RefSeq" id="XP_001644654.1">
    <property type="nucleotide sequence ID" value="XM_001644604.1"/>
</dbReference>
<keyword evidence="2" id="KW-1133">Transmembrane helix</keyword>
<accession>A7TLV4</accession>
<dbReference type="Pfam" id="PF12051">
    <property type="entry name" value="DUF3533"/>
    <property type="match status" value="1"/>
</dbReference>
<evidence type="ECO:0000256" key="1">
    <source>
        <dbReference type="SAM" id="MobiDB-lite"/>
    </source>
</evidence>
<feature type="transmembrane region" description="Helical" evidence="2">
    <location>
        <begin position="418"/>
        <end position="435"/>
    </location>
</feature>
<dbReference type="FunCoup" id="A7TLV4">
    <property type="interactions" value="63"/>
</dbReference>
<dbReference type="AlphaFoldDB" id="A7TLV4"/>
<dbReference type="eggNOG" id="ENOG502QUA0">
    <property type="taxonomic scope" value="Eukaryota"/>
</dbReference>
<dbReference type="STRING" id="436907.A7TLV4"/>
<protein>
    <recommendedName>
        <fullName evidence="3">DUF3533 domain-containing protein</fullName>
    </recommendedName>
</protein>
<organism evidence="5">
    <name type="scientific">Vanderwaltozyma polyspora (strain ATCC 22028 / DSM 70294 / BCRC 21397 / CBS 2163 / NBRC 10782 / NRRL Y-8283 / UCD 57-17)</name>
    <name type="common">Kluyveromyces polysporus</name>
    <dbReference type="NCBI Taxonomy" id="436907"/>
    <lineage>
        <taxon>Eukaryota</taxon>
        <taxon>Fungi</taxon>
        <taxon>Dikarya</taxon>
        <taxon>Ascomycota</taxon>
        <taxon>Saccharomycotina</taxon>
        <taxon>Saccharomycetes</taxon>
        <taxon>Saccharomycetales</taxon>
        <taxon>Saccharomycetaceae</taxon>
        <taxon>Vanderwaltozyma</taxon>
    </lineage>
</organism>